<dbReference type="Pfam" id="PF00725">
    <property type="entry name" value="3HCDH"/>
    <property type="match status" value="1"/>
</dbReference>
<dbReference type="InterPro" id="IPR006176">
    <property type="entry name" value="3-OHacyl-CoA_DH_NAD-bd"/>
</dbReference>
<protein>
    <submittedName>
        <fullName evidence="4">3-hydroxyacyl-CoA dehydrogenase</fullName>
    </submittedName>
</protein>
<dbReference type="SUPFAM" id="SSF51735">
    <property type="entry name" value="NAD(P)-binding Rossmann-fold domains"/>
    <property type="match status" value="1"/>
</dbReference>
<dbReference type="RefSeq" id="WP_171331069.1">
    <property type="nucleotide sequence ID" value="NZ_WVRA01000005.1"/>
</dbReference>
<dbReference type="InterPro" id="IPR036291">
    <property type="entry name" value="NAD(P)-bd_dom_sf"/>
</dbReference>
<evidence type="ECO:0000256" key="1">
    <source>
        <dbReference type="ARBA" id="ARBA00023002"/>
    </source>
</evidence>
<evidence type="ECO:0000313" key="4">
    <source>
        <dbReference type="EMBL" id="NOE19524.1"/>
    </source>
</evidence>
<dbReference type="InterPro" id="IPR013328">
    <property type="entry name" value="6PGD_dom2"/>
</dbReference>
<dbReference type="InterPro" id="IPR006108">
    <property type="entry name" value="3HC_DH_C"/>
</dbReference>
<organism evidence="4 5">
    <name type="scientific">Ruegeria atlantica</name>
    <dbReference type="NCBI Taxonomy" id="81569"/>
    <lineage>
        <taxon>Bacteria</taxon>
        <taxon>Pseudomonadati</taxon>
        <taxon>Pseudomonadota</taxon>
        <taxon>Alphaproteobacteria</taxon>
        <taxon>Rhodobacterales</taxon>
        <taxon>Roseobacteraceae</taxon>
        <taxon>Ruegeria</taxon>
    </lineage>
</organism>
<dbReference type="Proteomes" id="UP000597886">
    <property type="component" value="Unassembled WGS sequence"/>
</dbReference>
<name>A0AA91BZG1_9RHOB</name>
<feature type="domain" description="3-hydroxyacyl-CoA dehydrogenase C-terminal" evidence="2">
    <location>
        <begin position="185"/>
        <end position="253"/>
    </location>
</feature>
<dbReference type="GO" id="GO:0006631">
    <property type="term" value="P:fatty acid metabolic process"/>
    <property type="evidence" value="ECO:0007669"/>
    <property type="project" value="InterPro"/>
</dbReference>
<feature type="domain" description="3-hydroxyacyl-CoA dehydrogenase NAD binding" evidence="3">
    <location>
        <begin position="7"/>
        <end position="180"/>
    </location>
</feature>
<dbReference type="Gene3D" id="3.40.50.720">
    <property type="entry name" value="NAD(P)-binding Rossmann-like Domain"/>
    <property type="match status" value="1"/>
</dbReference>
<dbReference type="Pfam" id="PF02737">
    <property type="entry name" value="3HCDH_N"/>
    <property type="match status" value="1"/>
</dbReference>
<accession>A0AA91BZG1</accession>
<dbReference type="GO" id="GO:0016616">
    <property type="term" value="F:oxidoreductase activity, acting on the CH-OH group of donors, NAD or NADP as acceptor"/>
    <property type="evidence" value="ECO:0007669"/>
    <property type="project" value="InterPro"/>
</dbReference>
<keyword evidence="1" id="KW-0560">Oxidoreductase</keyword>
<reference evidence="4" key="1">
    <citation type="submission" date="2019-12" db="EMBL/GenBank/DDBJ databases">
        <title>Ruegeria JWLKs population differentiation of coral mucus and skeleton niches.</title>
        <authorList>
            <person name="Luo D."/>
        </authorList>
    </citation>
    <scope>NUCLEOTIDE SEQUENCE</scope>
    <source>
        <strain evidence="4">HKCCD6181</strain>
    </source>
</reference>
<dbReference type="Gene3D" id="1.10.1040.10">
    <property type="entry name" value="N-(1-d-carboxylethyl)-l-norvaline Dehydrogenase, domain 2"/>
    <property type="match status" value="1"/>
</dbReference>
<evidence type="ECO:0000313" key="5">
    <source>
        <dbReference type="Proteomes" id="UP000597886"/>
    </source>
</evidence>
<dbReference type="EMBL" id="WVRA01000005">
    <property type="protein sequence ID" value="NOE19524.1"/>
    <property type="molecule type" value="Genomic_DNA"/>
</dbReference>
<evidence type="ECO:0000259" key="3">
    <source>
        <dbReference type="Pfam" id="PF02737"/>
    </source>
</evidence>
<evidence type="ECO:0000259" key="2">
    <source>
        <dbReference type="Pfam" id="PF00725"/>
    </source>
</evidence>
<dbReference type="SUPFAM" id="SSF48179">
    <property type="entry name" value="6-phosphogluconate dehydrogenase C-terminal domain-like"/>
    <property type="match status" value="1"/>
</dbReference>
<dbReference type="GO" id="GO:0070403">
    <property type="term" value="F:NAD+ binding"/>
    <property type="evidence" value="ECO:0007669"/>
    <property type="project" value="InterPro"/>
</dbReference>
<dbReference type="AlphaFoldDB" id="A0AA91BZG1"/>
<dbReference type="PANTHER" id="PTHR48075">
    <property type="entry name" value="3-HYDROXYACYL-COA DEHYDROGENASE FAMILY PROTEIN"/>
    <property type="match status" value="1"/>
</dbReference>
<comment type="caution">
    <text evidence="4">The sequence shown here is derived from an EMBL/GenBank/DDBJ whole genome shotgun (WGS) entry which is preliminary data.</text>
</comment>
<sequence>MSEISHTAILGAGVIGASWAALFLAAGRSVTVYDPAPNSEEQTRAFIETAWPTLEELGLTDRATPNALAFAETAASAVDGADFVQENVPEREAIKHALYSEVEPALSEDAIVSSSTSGMTLEALQAGWQDPAPFILGHPFNPPHLIPLVELTANAQTGDGVLERAEAFYHDIGKVTIRIRKGLPGHVANRLQAAVWREAVHMAVEGVASVEDIDKAMWAGPGLRWAAMGPTMLFNLGAGEGGLRAFCEHFRDTFNGWWDGLGQPHLNDDVIETLVQGINEEANGRSPQTLAAERDALIVAMQKSLKSIRLESNT</sequence>
<gene>
    <name evidence="4" type="ORF">GS634_15460</name>
</gene>
<dbReference type="InterPro" id="IPR008927">
    <property type="entry name" value="6-PGluconate_DH-like_C_sf"/>
</dbReference>
<dbReference type="PANTHER" id="PTHR48075:SF5">
    <property type="entry name" value="3-HYDROXYBUTYRYL-COA DEHYDROGENASE"/>
    <property type="match status" value="1"/>
</dbReference>
<proteinExistence type="predicted"/>